<dbReference type="InterPro" id="IPR035903">
    <property type="entry name" value="HesB-like_dom_sf"/>
</dbReference>
<proteinExistence type="inferred from homology"/>
<dbReference type="STRING" id="53345.LIU_05565"/>
<evidence type="ECO:0000313" key="5">
    <source>
        <dbReference type="EMBL" id="STP29708.1"/>
    </source>
</evidence>
<dbReference type="Proteomes" id="UP000326078">
    <property type="component" value="Unassembled WGS sequence"/>
</dbReference>
<dbReference type="EMBL" id="VYUT01000011">
    <property type="protein sequence ID" value="KAA9205146.1"/>
    <property type="molecule type" value="Genomic_DNA"/>
</dbReference>
<dbReference type="Proteomes" id="UP000254070">
    <property type="component" value="Unassembled WGS sequence"/>
</dbReference>
<evidence type="ECO:0000313" key="7">
    <source>
        <dbReference type="Proteomes" id="UP000252797"/>
    </source>
</evidence>
<name>A0A2A7SKL3_9ENTE</name>
<dbReference type="OrthoDB" id="1645729at2"/>
<comment type="similarity">
    <text evidence="1">Belongs to the HesB/IscA family.</text>
</comment>
<reference evidence="4 7" key="1">
    <citation type="submission" date="2015-06" db="EMBL/GenBank/DDBJ databases">
        <title>The Genome Sequence of Enterococcus durans 4EA1.</title>
        <authorList>
            <consortium name="The Broad Institute Genomics Platform"/>
            <consortium name="The Broad Institute Genome Sequencing Center for Infectious Disease"/>
            <person name="Earl A.M."/>
            <person name="Van Tyne D."/>
            <person name="Lebreton F."/>
            <person name="Saavedra J.T."/>
            <person name="Gilmore M.S."/>
            <person name="Manson Mcguire A."/>
            <person name="Clock S."/>
            <person name="Crupain M."/>
            <person name="Rangan U."/>
            <person name="Young S."/>
            <person name="Abouelleil A."/>
            <person name="Cao P."/>
            <person name="Chapman S.B."/>
            <person name="Griggs A."/>
            <person name="Priest M."/>
            <person name="Shea T."/>
            <person name="Wortman J."/>
            <person name="Nusbaum C."/>
            <person name="Birren B."/>
        </authorList>
    </citation>
    <scope>NUCLEOTIDE SEQUENCE [LARGE SCALE GENOMIC DNA]</scope>
    <source>
        <strain evidence="4 7">4EA1</strain>
    </source>
</reference>
<dbReference type="PIRSF" id="PIRSF034852">
    <property type="entry name" value="UCP034852"/>
    <property type="match status" value="1"/>
</dbReference>
<evidence type="ECO:0000313" key="4">
    <source>
        <dbReference type="EMBL" id="RCA10133.1"/>
    </source>
</evidence>
<evidence type="ECO:0000256" key="1">
    <source>
        <dbReference type="ARBA" id="ARBA00006718"/>
    </source>
</evidence>
<sequence>MELTVTENARKWFESEVALPKDYGIRFFGKVYGKTEVHEGFSIGMSVELPEHPVKKEVIDGILFFIDEADEWFFKGYDLEVDYDETLDEPVYHFKEQ</sequence>
<dbReference type="EMBL" id="UGIF01000002">
    <property type="protein sequence ID" value="STP29708.1"/>
    <property type="molecule type" value="Genomic_DNA"/>
</dbReference>
<gene>
    <name evidence="3" type="ORF">CRM96_04110</name>
    <name evidence="4" type="ORF">EA71_00864</name>
    <name evidence="2" type="ORF">F6X95_08675</name>
    <name evidence="5" type="ORF">NCTC8129_01916</name>
</gene>
<protein>
    <submittedName>
        <fullName evidence="5">HesB-like domain-containing protein</fullName>
    </submittedName>
    <submittedName>
        <fullName evidence="4">HesB-like protein</fullName>
    </submittedName>
    <submittedName>
        <fullName evidence="2">Iron-sulfur cluster biosynthesis protein</fullName>
    </submittedName>
</protein>
<evidence type="ECO:0000313" key="6">
    <source>
        <dbReference type="Proteomes" id="UP000220669"/>
    </source>
</evidence>
<reference evidence="3 6" key="2">
    <citation type="submission" date="2017-09" db="EMBL/GenBank/DDBJ databases">
        <title>FDA dAtabase for Regulatory Grade micrObial Sequences (FDA-ARGOS): Supporting development and validation of Infectious Disease Dx tests.</title>
        <authorList>
            <person name="Minogue T."/>
            <person name="Wolcott M."/>
            <person name="Wasieloski L."/>
            <person name="Aguilar W."/>
            <person name="Moore D."/>
            <person name="Tallon L.J."/>
            <person name="Sadzewicz L."/>
            <person name="Ott S."/>
            <person name="Zhao X."/>
            <person name="Nagaraj S."/>
            <person name="Vavikolanu K."/>
            <person name="Aluvathingal J."/>
            <person name="Nadendla S."/>
            <person name="Sichtig H."/>
        </authorList>
    </citation>
    <scope>NUCLEOTIDE SEQUENCE [LARGE SCALE GENOMIC DNA]</scope>
    <source>
        <strain evidence="3 6">FDAARGOS_396</strain>
    </source>
</reference>
<dbReference type="RefSeq" id="WP_005876357.1">
    <property type="nucleotide sequence ID" value="NZ_CABGIQ010000022.1"/>
</dbReference>
<dbReference type="KEGG" id="edu:LIU_05565"/>
<evidence type="ECO:0000313" key="8">
    <source>
        <dbReference type="Proteomes" id="UP000254070"/>
    </source>
</evidence>
<reference evidence="2 9" key="4">
    <citation type="submission" date="2019-09" db="EMBL/GenBank/DDBJ databases">
        <title>Vancomyinc resistant enterococci isolated from farm animals in Switzerland.</title>
        <authorList>
            <person name="Stevens M.J.A."/>
            <person name="Stephan R."/>
            <person name="Morach M."/>
            <person name="Nuesch-Inderbinen M."/>
        </authorList>
    </citation>
    <scope>NUCLEOTIDE SEQUENCE [LARGE SCALE GENOMIC DNA]</scope>
    <source>
        <strain evidence="2 9">GH27</strain>
    </source>
</reference>
<dbReference type="EMBL" id="PDEB01000004">
    <property type="protein sequence ID" value="PEH44244.1"/>
    <property type="molecule type" value="Genomic_DNA"/>
</dbReference>
<dbReference type="InterPro" id="IPR008326">
    <property type="entry name" value="PdhI-like"/>
</dbReference>
<reference evidence="5 8" key="3">
    <citation type="submission" date="2018-06" db="EMBL/GenBank/DDBJ databases">
        <authorList>
            <consortium name="Pathogen Informatics"/>
            <person name="Doyle S."/>
        </authorList>
    </citation>
    <scope>NUCLEOTIDE SEQUENCE [LARGE SCALE GENOMIC DNA]</scope>
    <source>
        <strain evidence="5 8">NCTC8129</strain>
    </source>
</reference>
<dbReference type="Proteomes" id="UP000220669">
    <property type="component" value="Unassembled WGS sequence"/>
</dbReference>
<evidence type="ECO:0000313" key="2">
    <source>
        <dbReference type="EMBL" id="KAA9205146.1"/>
    </source>
</evidence>
<dbReference type="Proteomes" id="UP000252797">
    <property type="component" value="Unassembled WGS sequence"/>
</dbReference>
<dbReference type="SUPFAM" id="SSF89360">
    <property type="entry name" value="HesB-like domain"/>
    <property type="match status" value="1"/>
</dbReference>
<evidence type="ECO:0000313" key="3">
    <source>
        <dbReference type="EMBL" id="PEH44244.1"/>
    </source>
</evidence>
<accession>A0A2A7SKL3</accession>
<dbReference type="EMBL" id="LEPB01000004">
    <property type="protein sequence ID" value="RCA10133.1"/>
    <property type="molecule type" value="Genomic_DNA"/>
</dbReference>
<evidence type="ECO:0000313" key="9">
    <source>
        <dbReference type="Proteomes" id="UP000326078"/>
    </source>
</evidence>
<organism evidence="4 7">
    <name type="scientific">Enterococcus durans</name>
    <dbReference type="NCBI Taxonomy" id="53345"/>
    <lineage>
        <taxon>Bacteria</taxon>
        <taxon>Bacillati</taxon>
        <taxon>Bacillota</taxon>
        <taxon>Bacilli</taxon>
        <taxon>Lactobacillales</taxon>
        <taxon>Enterococcaceae</taxon>
        <taxon>Enterococcus</taxon>
    </lineage>
</organism>
<dbReference type="AlphaFoldDB" id="A0A2A7SKL3"/>